<evidence type="ECO:0000313" key="2">
    <source>
        <dbReference type="Proteomes" id="UP000034098"/>
    </source>
</evidence>
<organism evidence="1 2">
    <name type="scientific">Microbacterium trichothecenolyticum</name>
    <name type="common">Aureobacterium trichothecenolyticum</name>
    <dbReference type="NCBI Taxonomy" id="69370"/>
    <lineage>
        <taxon>Bacteria</taxon>
        <taxon>Bacillati</taxon>
        <taxon>Actinomycetota</taxon>
        <taxon>Actinomycetes</taxon>
        <taxon>Micrococcales</taxon>
        <taxon>Microbacteriaceae</taxon>
        <taxon>Microbacterium</taxon>
    </lineage>
</organism>
<proteinExistence type="predicted"/>
<dbReference type="PATRIC" id="fig|69370.6.peg.154"/>
<dbReference type="Proteomes" id="UP000034098">
    <property type="component" value="Unassembled WGS sequence"/>
</dbReference>
<sequence length="51" mass="5840">MIGPTHASTMRLADFLDDRCRMYALSAAYREKLQRERPSPGQLARMRSGRA</sequence>
<dbReference type="AlphaFoldDB" id="A0A0M2HL17"/>
<dbReference type="RefSeq" id="WP_157005237.1">
    <property type="nucleotide sequence ID" value="NZ_JYJA01000015.1"/>
</dbReference>
<keyword evidence="2" id="KW-1185">Reference proteome</keyword>
<comment type="caution">
    <text evidence="1">The sequence shown here is derived from an EMBL/GenBank/DDBJ whole genome shotgun (WGS) entry which is preliminary data.</text>
</comment>
<gene>
    <name evidence="1" type="ORF">RS82_00147</name>
</gene>
<reference evidence="1 2" key="1">
    <citation type="submission" date="2015-02" db="EMBL/GenBank/DDBJ databases">
        <title>Draft genome sequences of ten Microbacterium spp. with emphasis on heavy metal contaminated environments.</title>
        <authorList>
            <person name="Corretto E."/>
        </authorList>
    </citation>
    <scope>NUCLEOTIDE SEQUENCE [LARGE SCALE GENOMIC DNA]</scope>
    <source>
        <strain evidence="1 2">DSM 8608</strain>
    </source>
</reference>
<name>A0A0M2HL17_MICTR</name>
<accession>A0A0M2HL17</accession>
<dbReference type="EMBL" id="JYJA01000015">
    <property type="protein sequence ID" value="KJL45595.1"/>
    <property type="molecule type" value="Genomic_DNA"/>
</dbReference>
<evidence type="ECO:0000313" key="1">
    <source>
        <dbReference type="EMBL" id="KJL45595.1"/>
    </source>
</evidence>
<protein>
    <submittedName>
        <fullName evidence="1">Uncharacterized protein</fullName>
    </submittedName>
</protein>